<feature type="domain" description="NmrA-like" evidence="1">
    <location>
        <begin position="5"/>
        <end position="81"/>
    </location>
</feature>
<dbReference type="Pfam" id="PF05368">
    <property type="entry name" value="NmrA"/>
    <property type="match status" value="1"/>
</dbReference>
<dbReference type="Proteomes" id="UP000559256">
    <property type="component" value="Unassembled WGS sequence"/>
</dbReference>
<proteinExistence type="predicted"/>
<dbReference type="GO" id="GO:0004029">
    <property type="term" value="F:aldehyde dehydrogenase (NAD+) activity"/>
    <property type="evidence" value="ECO:0007669"/>
    <property type="project" value="TreeGrafter"/>
</dbReference>
<dbReference type="InterPro" id="IPR036291">
    <property type="entry name" value="NAD(P)-bd_dom_sf"/>
</dbReference>
<reference evidence="2 3" key="1">
    <citation type="journal article" date="2020" name="ISME J.">
        <title>Uncovering the hidden diversity of litter-decomposition mechanisms in mushroom-forming fungi.</title>
        <authorList>
            <person name="Floudas D."/>
            <person name="Bentzer J."/>
            <person name="Ahren D."/>
            <person name="Johansson T."/>
            <person name="Persson P."/>
            <person name="Tunlid A."/>
        </authorList>
    </citation>
    <scope>NUCLEOTIDE SEQUENCE [LARGE SCALE GENOMIC DNA]</scope>
    <source>
        <strain evidence="2 3">CBS 291.85</strain>
    </source>
</reference>
<name>A0A8H5CRI2_9AGAR</name>
<dbReference type="OrthoDB" id="10262413at2759"/>
<dbReference type="PANTHER" id="PTHR48079:SF6">
    <property type="entry name" value="NAD(P)-BINDING DOMAIN-CONTAINING PROTEIN-RELATED"/>
    <property type="match status" value="1"/>
</dbReference>
<sequence length="356" mass="39039">MSSRTKILVTGATGYIGGSILSRFLSRPDFAAFDIRVLVRSPEKAKKLEALGFKSIIGSHTDKAVMVKAVSEVDVVIATADCDSVPAAQMAIKGMKKHFEETGKQPFFIHTSGTAVYVELTGGIYSTEVIYDDTNPEQIDSIAPTQPHRNVDIEILAAEKDGHFKSCIILPPTVYGTATGPLFDSKISNPHSIQIPMMIKIAMDRRRGGMVGQGKNVWPNVKVHELAEFYHILLDKCIQSPDTVSHGREGFYNLMNGEHDHYELARAISKALVAKGLADHDTPSSFTPEEEKKYFGPFAPLFGSDCRCVAARAKSMGWQPKKTTADMLDSIKEEVEDLIRNGRTALVDPMSLVPQA</sequence>
<protein>
    <recommendedName>
        <fullName evidence="1">NmrA-like domain-containing protein</fullName>
    </recommendedName>
</protein>
<dbReference type="EMBL" id="JAACJM010000100">
    <property type="protein sequence ID" value="KAF5346667.1"/>
    <property type="molecule type" value="Genomic_DNA"/>
</dbReference>
<comment type="caution">
    <text evidence="2">The sequence shown here is derived from an EMBL/GenBank/DDBJ whole genome shotgun (WGS) entry which is preliminary data.</text>
</comment>
<evidence type="ECO:0000259" key="1">
    <source>
        <dbReference type="Pfam" id="PF05368"/>
    </source>
</evidence>
<organism evidence="2 3">
    <name type="scientific">Tetrapyrgos nigripes</name>
    <dbReference type="NCBI Taxonomy" id="182062"/>
    <lineage>
        <taxon>Eukaryota</taxon>
        <taxon>Fungi</taxon>
        <taxon>Dikarya</taxon>
        <taxon>Basidiomycota</taxon>
        <taxon>Agaricomycotina</taxon>
        <taxon>Agaricomycetes</taxon>
        <taxon>Agaricomycetidae</taxon>
        <taxon>Agaricales</taxon>
        <taxon>Marasmiineae</taxon>
        <taxon>Marasmiaceae</taxon>
        <taxon>Tetrapyrgos</taxon>
    </lineage>
</organism>
<dbReference type="Gene3D" id="3.40.50.720">
    <property type="entry name" value="NAD(P)-binding Rossmann-like Domain"/>
    <property type="match status" value="1"/>
</dbReference>
<dbReference type="GO" id="GO:0005737">
    <property type="term" value="C:cytoplasm"/>
    <property type="evidence" value="ECO:0007669"/>
    <property type="project" value="TreeGrafter"/>
</dbReference>
<dbReference type="InterPro" id="IPR051783">
    <property type="entry name" value="NAD(P)-dependent_oxidoreduct"/>
</dbReference>
<dbReference type="InterPro" id="IPR008030">
    <property type="entry name" value="NmrA-like"/>
</dbReference>
<keyword evidence="3" id="KW-1185">Reference proteome</keyword>
<evidence type="ECO:0000313" key="2">
    <source>
        <dbReference type="EMBL" id="KAF5346667.1"/>
    </source>
</evidence>
<accession>A0A8H5CRI2</accession>
<dbReference type="PANTHER" id="PTHR48079">
    <property type="entry name" value="PROTEIN YEEZ"/>
    <property type="match status" value="1"/>
</dbReference>
<evidence type="ECO:0000313" key="3">
    <source>
        <dbReference type="Proteomes" id="UP000559256"/>
    </source>
</evidence>
<dbReference type="AlphaFoldDB" id="A0A8H5CRI2"/>
<dbReference type="SUPFAM" id="SSF51735">
    <property type="entry name" value="NAD(P)-binding Rossmann-fold domains"/>
    <property type="match status" value="1"/>
</dbReference>
<gene>
    <name evidence="2" type="ORF">D9758_013214</name>
</gene>